<feature type="transmembrane region" description="Helical" evidence="1">
    <location>
        <begin position="217"/>
        <end position="238"/>
    </location>
</feature>
<dbReference type="EMBL" id="CYKH01001274">
    <property type="protein sequence ID" value="CUG86282.1"/>
    <property type="molecule type" value="Genomic_DNA"/>
</dbReference>
<evidence type="ECO:0000313" key="2">
    <source>
        <dbReference type="EMBL" id="CUG86279.1"/>
    </source>
</evidence>
<protein>
    <submittedName>
        <fullName evidence="2">Membrane-associated protein, putative</fullName>
    </submittedName>
</protein>
<evidence type="ECO:0000313" key="3">
    <source>
        <dbReference type="EMBL" id="CUG86282.1"/>
    </source>
</evidence>
<dbReference type="AlphaFoldDB" id="A0A0S4J7U8"/>
<feature type="transmembrane region" description="Helical" evidence="1">
    <location>
        <begin position="12"/>
        <end position="35"/>
    </location>
</feature>
<evidence type="ECO:0000256" key="1">
    <source>
        <dbReference type="SAM" id="Phobius"/>
    </source>
</evidence>
<feature type="transmembrane region" description="Helical" evidence="1">
    <location>
        <begin position="145"/>
        <end position="165"/>
    </location>
</feature>
<proteinExistence type="predicted"/>
<dbReference type="VEuPathDB" id="TriTrypDB:BSAL_92345"/>
<name>A0A0S4J7U8_BODSA</name>
<dbReference type="OrthoDB" id="441016at2759"/>
<reference evidence="4" key="1">
    <citation type="submission" date="2015-09" db="EMBL/GenBank/DDBJ databases">
        <authorList>
            <consortium name="Pathogen Informatics"/>
        </authorList>
    </citation>
    <scope>NUCLEOTIDE SEQUENCE [LARGE SCALE GENOMIC DNA]</scope>
    <source>
        <strain evidence="4">Lake Konstanz</strain>
    </source>
</reference>
<reference evidence="2" key="2">
    <citation type="submission" date="2015-09" db="EMBL/GenBank/DDBJ databases">
        <authorList>
            <person name="Jackson K.R."/>
            <person name="Lunt B.L."/>
            <person name="Fisher J.N.B."/>
            <person name="Gardner A.V."/>
            <person name="Bailey M.E."/>
            <person name="Deus L.M."/>
            <person name="Earl A.S."/>
            <person name="Gibby P.D."/>
            <person name="Hartmann K.A."/>
            <person name="Liu J.E."/>
            <person name="Manci A.M."/>
            <person name="Nielsen D.A."/>
            <person name="Solomon M.B."/>
            <person name="Breakwell D.P."/>
            <person name="Burnett S.H."/>
            <person name="Grose J.H."/>
        </authorList>
    </citation>
    <scope>NUCLEOTIDE SEQUENCE [LARGE SCALE GENOMIC DNA]</scope>
    <source>
        <strain evidence="2">Lake Konstanz</strain>
    </source>
</reference>
<dbReference type="EMBL" id="CYKH01001273">
    <property type="protein sequence ID" value="CUG86279.1"/>
    <property type="molecule type" value="Genomic_DNA"/>
</dbReference>
<evidence type="ECO:0000313" key="4">
    <source>
        <dbReference type="Proteomes" id="UP000051952"/>
    </source>
</evidence>
<keyword evidence="1" id="KW-1133">Transmembrane helix</keyword>
<dbReference type="VEuPathDB" id="TriTrypDB:BSAL_92330"/>
<dbReference type="Proteomes" id="UP000051952">
    <property type="component" value="Unassembled WGS sequence"/>
</dbReference>
<keyword evidence="4" id="KW-1185">Reference proteome</keyword>
<organism evidence="2 4">
    <name type="scientific">Bodo saltans</name>
    <name type="common">Flagellated protozoan</name>
    <dbReference type="NCBI Taxonomy" id="75058"/>
    <lineage>
        <taxon>Eukaryota</taxon>
        <taxon>Discoba</taxon>
        <taxon>Euglenozoa</taxon>
        <taxon>Kinetoplastea</taxon>
        <taxon>Metakinetoplastina</taxon>
        <taxon>Eubodonida</taxon>
        <taxon>Bodonidae</taxon>
        <taxon>Bodo</taxon>
    </lineage>
</organism>
<keyword evidence="1" id="KW-0472">Membrane</keyword>
<keyword evidence="1" id="KW-0812">Transmembrane</keyword>
<accession>A0A0S4J7U8</accession>
<gene>
    <name evidence="2" type="ORF">BSAL_92330</name>
    <name evidence="3" type="ORF">BSAL_92345</name>
</gene>
<sequence>MLRRFAVPSTGGLSSSTAAAASSGSAVIGVVIGFWSGPACTTSRRWVQFQQTSDVNKGINKGNREVATKWITKSTKDYTAEATRTLTANPMRDKLKAKSDSNRQNINDIVENSDKTFEREIDRLQDFKQRRWRKSKDFFMRQGKAFIIMYVIAYLGTLLLLYLGFASGKVNKEYAFGTLSTLLTGFDDTDGFYKRVAAWDTYINFGFAFVLNEALEIVRLPFMMFTFYTFRPLILSMGRKATKTIFRRNAAEV</sequence>